<keyword evidence="2" id="KW-1185">Reference proteome</keyword>
<accession>A0A7R8UZ29</accession>
<organism evidence="1 2">
    <name type="scientific">Hermetia illucens</name>
    <name type="common">Black soldier fly</name>
    <dbReference type="NCBI Taxonomy" id="343691"/>
    <lineage>
        <taxon>Eukaryota</taxon>
        <taxon>Metazoa</taxon>
        <taxon>Ecdysozoa</taxon>
        <taxon>Arthropoda</taxon>
        <taxon>Hexapoda</taxon>
        <taxon>Insecta</taxon>
        <taxon>Pterygota</taxon>
        <taxon>Neoptera</taxon>
        <taxon>Endopterygota</taxon>
        <taxon>Diptera</taxon>
        <taxon>Brachycera</taxon>
        <taxon>Stratiomyomorpha</taxon>
        <taxon>Stratiomyidae</taxon>
        <taxon>Hermetiinae</taxon>
        <taxon>Hermetia</taxon>
    </lineage>
</organism>
<dbReference type="Proteomes" id="UP000594454">
    <property type="component" value="Chromosome 5"/>
</dbReference>
<name>A0A7R8UZ29_HERIL</name>
<dbReference type="EMBL" id="LR899013">
    <property type="protein sequence ID" value="CAD7089698.1"/>
    <property type="molecule type" value="Genomic_DNA"/>
</dbReference>
<protein>
    <submittedName>
        <fullName evidence="1">Uncharacterized protein</fullName>
    </submittedName>
</protein>
<dbReference type="AlphaFoldDB" id="A0A7R8UZ29"/>
<evidence type="ECO:0000313" key="2">
    <source>
        <dbReference type="Proteomes" id="UP000594454"/>
    </source>
</evidence>
<gene>
    <name evidence="1" type="ORF">HERILL_LOCUS12231</name>
</gene>
<sequence>MLTQAEYGSFEDEPGLRSHMYIREYKSRRGIISFCLVHRNHNSNSHFGFIIDIGNERRFLLQHAKIGYSLSSHYINLVGGFLPWTNK</sequence>
<reference evidence="1 2" key="1">
    <citation type="submission" date="2020-11" db="EMBL/GenBank/DDBJ databases">
        <authorList>
            <person name="Wallbank WR R."/>
            <person name="Pardo Diaz C."/>
            <person name="Kozak K."/>
            <person name="Martin S."/>
            <person name="Jiggins C."/>
            <person name="Moest M."/>
            <person name="Warren A I."/>
            <person name="Generalovic N T."/>
            <person name="Byers J.R.P. K."/>
            <person name="Montejo-Kovacevich G."/>
            <person name="Yen C E."/>
        </authorList>
    </citation>
    <scope>NUCLEOTIDE SEQUENCE [LARGE SCALE GENOMIC DNA]</scope>
</reference>
<proteinExistence type="predicted"/>
<evidence type="ECO:0000313" key="1">
    <source>
        <dbReference type="EMBL" id="CAD7089698.1"/>
    </source>
</evidence>
<dbReference type="InParanoid" id="A0A7R8UZ29"/>